<feature type="region of interest" description="Disordered" evidence="1">
    <location>
        <begin position="238"/>
        <end position="301"/>
    </location>
</feature>
<feature type="compositionally biased region" description="Acidic residues" evidence="1">
    <location>
        <begin position="636"/>
        <end position="648"/>
    </location>
</feature>
<feature type="compositionally biased region" description="Low complexity" evidence="1">
    <location>
        <begin position="426"/>
        <end position="439"/>
    </location>
</feature>
<feature type="region of interest" description="Disordered" evidence="1">
    <location>
        <begin position="375"/>
        <end position="395"/>
    </location>
</feature>
<reference evidence="2" key="1">
    <citation type="submission" date="2021-02" db="EMBL/GenBank/DDBJ databases">
        <authorList>
            <person name="Nowell W R."/>
        </authorList>
    </citation>
    <scope>NUCLEOTIDE SEQUENCE</scope>
</reference>
<evidence type="ECO:0000313" key="3">
    <source>
        <dbReference type="Proteomes" id="UP000663852"/>
    </source>
</evidence>
<name>A0A814LL22_ADIRI</name>
<feature type="region of interest" description="Disordered" evidence="1">
    <location>
        <begin position="1406"/>
        <end position="1437"/>
    </location>
</feature>
<feature type="compositionally biased region" description="Basic and acidic residues" evidence="1">
    <location>
        <begin position="649"/>
        <end position="661"/>
    </location>
</feature>
<organism evidence="2 3">
    <name type="scientific">Adineta ricciae</name>
    <name type="common">Rotifer</name>
    <dbReference type="NCBI Taxonomy" id="249248"/>
    <lineage>
        <taxon>Eukaryota</taxon>
        <taxon>Metazoa</taxon>
        <taxon>Spiralia</taxon>
        <taxon>Gnathifera</taxon>
        <taxon>Rotifera</taxon>
        <taxon>Eurotatoria</taxon>
        <taxon>Bdelloidea</taxon>
        <taxon>Adinetida</taxon>
        <taxon>Adinetidae</taxon>
        <taxon>Adineta</taxon>
    </lineage>
</organism>
<proteinExistence type="predicted"/>
<feature type="region of interest" description="Disordered" evidence="1">
    <location>
        <begin position="537"/>
        <end position="563"/>
    </location>
</feature>
<feature type="compositionally biased region" description="Acidic residues" evidence="1">
    <location>
        <begin position="243"/>
        <end position="258"/>
    </location>
</feature>
<gene>
    <name evidence="2" type="ORF">EDS130_LOCUS18245</name>
</gene>
<dbReference type="EMBL" id="CAJNOJ010000084">
    <property type="protein sequence ID" value="CAF1067242.1"/>
    <property type="molecule type" value="Genomic_DNA"/>
</dbReference>
<sequence>MDNDENTQADESIPADKPEITSQISSESHSSSDFVAVEKTDLDADLKNVQLTNMASDVEDSTISYDNLPSIFDADASSSLAEHAYDTVITDELKDKSYQPMFGSLLFTESDPLNRAAFVVSTTSSIEVVRTPQEQTDTSIDEHDSSGNMQLALPLARAEDFDDDANEDDFDGIPVRHFSNTINKKQNGDSDSLLNHAEHNHFLNEFIHSMENDIEDETYLNGFSDEQHDTTAVVPSLFKNIPDIDDPNQPEEDDDDRNDDARAPFDQMDMFDQSDSICSSSPDSLLSSSHLQDEEEENVDVDDEVAQWNDDLILHTTSSNTNVQPPRINSPLILNINPLDQVDFIDSSRSQSQCSNMSSQLGFGYADQARTFMSDDELETSSASDDDDDEHNNADEHVMNFDCDTFERDDKEDICLEVNLDDHRSSSSTSKSNSIRSSSPIPDETPIIDMDEETNEEKPIQVAPIAALDDEEDVENDVYVPMTKFQNLAELQANHDRNDLIHEIVTMRHLLNENEQDDEFLAVMHNPTMFEEIIYDDNNQDGSNKKSDLIKQTNSARNSTFRPSLQLSIDNKIEEEKAADHLQTLHRRYLSLESNDGENPVSPSPSSQYLRKTTTQTPPVNNSSPTAVNHLATLGENEDDDDEDDYDGKEDARRDAKKDATSDTYQRKQKKQCLPYQEANTSDIDVKQFAYQEKYYPMLNMSMDSEQDDDDDDLELLQTLSQFHGIVNPPQTTRENHQSPLDSQHVQETQDLPDFPHRDRNEADFLTQTSSNSSQIRHSSPSVIDVLAKTDTEQEERAEKKNTIFYKNLYHNEGGNVASTSSFLLNDDSQSPVVLVDPDTSSSLPNLLSSSNEINHSPLFTTYAITDDSQMSSTNSNTNHLPKNDLLDETTNDLFDPFAPTVISPPITTTPSKTSGMLDDILFDSKEPDGLQSPYSPNQPFANYNFDDLWNQSMSHIASSNTNQTQSNIDFDPNTFSWNDLIKNTALTDPSTPKTNVLWDSIPNGETEENDLKQYLDWILSHLDSNEPQIEFTSIHNLESIIQDMRMCAVPFDPIPSPPLHVDHSVTNPMINATHHELFPINELEQPNINQGPSSMTLYEGDEREEITRPEESTLTPAVESLVSNTLQRALAEADEPNQHVEHLIDQILGQAIFEVHTEDTTPVDKTLPTENLATIISWHDQTKATNKQVPDPFDQKFDSVWSRHFEAPDDTTNENLFDNETEAEVDPWSATPTNKNEDPIVLFSKTIDETDLFSPTYNSIQNVQREIEDDDTSTFSDYNLPSILSSSAKVAAISNDLLKYTLTASVNDDSTDDNSTFDDSLPFRKNESTATANVTDVEVKEEPNDSEEITFRELNAQETLFDNNSRLSHFEAFASDRPLHSSDQDSKFANIISQFDDDFDRLTASQQQQQPVDDDAPWVSVDKPPEPVQSSTVEENEPWELEDHHNENLTPVPTTVRFSAFNDHESASTEKVNPNQNFFSDSFNPPTIKEEHANEETVVQPGPKTVHLDDQVQTKRSPTPSTDAFDETKISAKEDPDDIDIDDISPSFHNEPNYAFVSRTHATVGGENYDLDLSDRNLVFIFRIKPYHHRPTTKMHLQRRKLKYILQMTTFH</sequence>
<evidence type="ECO:0000313" key="2">
    <source>
        <dbReference type="EMBL" id="CAF1067242.1"/>
    </source>
</evidence>
<feature type="region of interest" description="Disordered" evidence="1">
    <location>
        <begin position="592"/>
        <end position="676"/>
    </location>
</feature>
<accession>A0A814LL22</accession>
<protein>
    <submittedName>
        <fullName evidence="2">Uncharacterized protein</fullName>
    </submittedName>
</protein>
<feature type="compositionally biased region" description="Low complexity" evidence="1">
    <location>
        <begin position="274"/>
        <end position="290"/>
    </location>
</feature>
<feature type="region of interest" description="Disordered" evidence="1">
    <location>
        <begin position="726"/>
        <end position="759"/>
    </location>
</feature>
<feature type="compositionally biased region" description="Polar residues" evidence="1">
    <location>
        <begin position="604"/>
        <end position="627"/>
    </location>
</feature>
<dbReference type="OrthoDB" id="10050697at2759"/>
<feature type="compositionally biased region" description="Polar residues" evidence="1">
    <location>
        <begin position="550"/>
        <end position="563"/>
    </location>
</feature>
<feature type="compositionally biased region" description="Low complexity" evidence="1">
    <location>
        <begin position="22"/>
        <end position="32"/>
    </location>
</feature>
<comment type="caution">
    <text evidence="2">The sequence shown here is derived from an EMBL/GenBank/DDBJ whole genome shotgun (WGS) entry which is preliminary data.</text>
</comment>
<feature type="compositionally biased region" description="Acidic residues" evidence="1">
    <location>
        <begin position="375"/>
        <end position="390"/>
    </location>
</feature>
<feature type="region of interest" description="Disordered" evidence="1">
    <location>
        <begin position="1"/>
        <end position="36"/>
    </location>
</feature>
<feature type="compositionally biased region" description="Polar residues" evidence="1">
    <location>
        <begin position="729"/>
        <end position="750"/>
    </location>
</feature>
<evidence type="ECO:0000256" key="1">
    <source>
        <dbReference type="SAM" id="MobiDB-lite"/>
    </source>
</evidence>
<dbReference type="Proteomes" id="UP000663852">
    <property type="component" value="Unassembled WGS sequence"/>
</dbReference>
<feature type="region of interest" description="Disordered" evidence="1">
    <location>
        <begin position="421"/>
        <end position="447"/>
    </location>
</feature>